<sequence length="99" mass="11294">MSLKDYLDLPQFTETLEGANTEPTLIMPSTLVGAKAHFEGHKICCRLRFALGGAGDEFVSRLIQLLPKVEKDMRLQSPVLENEKRTKGRRERPERKINK</sequence>
<evidence type="ECO:0000256" key="1">
    <source>
        <dbReference type="SAM" id="MobiDB-lite"/>
    </source>
</evidence>
<dbReference type="AlphaFoldDB" id="A0AAN8N0B8"/>
<keyword evidence="3" id="KW-1185">Reference proteome</keyword>
<dbReference type="Proteomes" id="UP001313282">
    <property type="component" value="Unassembled WGS sequence"/>
</dbReference>
<feature type="compositionally biased region" description="Basic and acidic residues" evidence="1">
    <location>
        <begin position="81"/>
        <end position="99"/>
    </location>
</feature>
<proteinExistence type="predicted"/>
<comment type="caution">
    <text evidence="2">The sequence shown here is derived from an EMBL/GenBank/DDBJ whole genome shotgun (WGS) entry which is preliminary data.</text>
</comment>
<dbReference type="EMBL" id="JAVHNR010000001">
    <property type="protein sequence ID" value="KAK6356826.1"/>
    <property type="molecule type" value="Genomic_DNA"/>
</dbReference>
<feature type="region of interest" description="Disordered" evidence="1">
    <location>
        <begin position="74"/>
        <end position="99"/>
    </location>
</feature>
<accession>A0AAN8N0B8</accession>
<gene>
    <name evidence="2" type="ORF">TWF718_001166</name>
</gene>
<organism evidence="2 3">
    <name type="scientific">Orbilia javanica</name>
    <dbReference type="NCBI Taxonomy" id="47235"/>
    <lineage>
        <taxon>Eukaryota</taxon>
        <taxon>Fungi</taxon>
        <taxon>Dikarya</taxon>
        <taxon>Ascomycota</taxon>
        <taxon>Pezizomycotina</taxon>
        <taxon>Orbiliomycetes</taxon>
        <taxon>Orbiliales</taxon>
        <taxon>Orbiliaceae</taxon>
        <taxon>Orbilia</taxon>
    </lineage>
</organism>
<evidence type="ECO:0000313" key="2">
    <source>
        <dbReference type="EMBL" id="KAK6356826.1"/>
    </source>
</evidence>
<reference evidence="2 3" key="1">
    <citation type="submission" date="2019-10" db="EMBL/GenBank/DDBJ databases">
        <authorList>
            <person name="Palmer J.M."/>
        </authorList>
    </citation>
    <scope>NUCLEOTIDE SEQUENCE [LARGE SCALE GENOMIC DNA]</scope>
    <source>
        <strain evidence="2 3">TWF718</strain>
    </source>
</reference>
<name>A0AAN8N0B8_9PEZI</name>
<protein>
    <submittedName>
        <fullName evidence="2">Uncharacterized protein</fullName>
    </submittedName>
</protein>
<evidence type="ECO:0000313" key="3">
    <source>
        <dbReference type="Proteomes" id="UP001313282"/>
    </source>
</evidence>